<accession>A0ABR2I6H8</accession>
<name>A0ABR2I6H8_9EUKA</name>
<dbReference type="SMART" id="SM00220">
    <property type="entry name" value="S_TKc"/>
    <property type="match status" value="1"/>
</dbReference>
<evidence type="ECO:0000256" key="1">
    <source>
        <dbReference type="ARBA" id="ARBA00012513"/>
    </source>
</evidence>
<dbReference type="InterPro" id="IPR011009">
    <property type="entry name" value="Kinase-like_dom_sf"/>
</dbReference>
<dbReference type="EMBL" id="JAPFFF010000019">
    <property type="protein sequence ID" value="KAK8858086.1"/>
    <property type="molecule type" value="Genomic_DNA"/>
</dbReference>
<evidence type="ECO:0000256" key="3">
    <source>
        <dbReference type="ARBA" id="ARBA00022840"/>
    </source>
</evidence>
<evidence type="ECO:0000313" key="8">
    <source>
        <dbReference type="Proteomes" id="UP001470230"/>
    </source>
</evidence>
<evidence type="ECO:0000259" key="6">
    <source>
        <dbReference type="PROSITE" id="PS50011"/>
    </source>
</evidence>
<dbReference type="PROSITE" id="PS00107">
    <property type="entry name" value="PROTEIN_KINASE_ATP"/>
    <property type="match status" value="1"/>
</dbReference>
<dbReference type="EC" id="2.7.11.1" evidence="1"/>
<feature type="compositionally biased region" description="Polar residues" evidence="5">
    <location>
        <begin position="378"/>
        <end position="405"/>
    </location>
</feature>
<dbReference type="Gene3D" id="1.10.510.10">
    <property type="entry name" value="Transferase(Phosphotransferase) domain 1"/>
    <property type="match status" value="1"/>
</dbReference>
<dbReference type="InterPro" id="IPR008271">
    <property type="entry name" value="Ser/Thr_kinase_AS"/>
</dbReference>
<keyword evidence="2 4" id="KW-0547">Nucleotide-binding</keyword>
<feature type="compositionally biased region" description="Low complexity" evidence="5">
    <location>
        <begin position="461"/>
        <end position="471"/>
    </location>
</feature>
<organism evidence="7 8">
    <name type="scientific">Tritrichomonas musculus</name>
    <dbReference type="NCBI Taxonomy" id="1915356"/>
    <lineage>
        <taxon>Eukaryota</taxon>
        <taxon>Metamonada</taxon>
        <taxon>Parabasalia</taxon>
        <taxon>Tritrichomonadida</taxon>
        <taxon>Tritrichomonadidae</taxon>
        <taxon>Tritrichomonas</taxon>
    </lineage>
</organism>
<evidence type="ECO:0000313" key="7">
    <source>
        <dbReference type="EMBL" id="KAK8858086.1"/>
    </source>
</evidence>
<dbReference type="SUPFAM" id="SSF56112">
    <property type="entry name" value="Protein kinase-like (PK-like)"/>
    <property type="match status" value="1"/>
</dbReference>
<evidence type="ECO:0000256" key="5">
    <source>
        <dbReference type="SAM" id="MobiDB-lite"/>
    </source>
</evidence>
<dbReference type="PROSITE" id="PS50011">
    <property type="entry name" value="PROTEIN_KINASE_DOM"/>
    <property type="match status" value="1"/>
</dbReference>
<dbReference type="Pfam" id="PF00069">
    <property type="entry name" value="Pkinase"/>
    <property type="match status" value="1"/>
</dbReference>
<gene>
    <name evidence="7" type="ORF">M9Y10_013186</name>
</gene>
<dbReference type="PROSITE" id="PS00108">
    <property type="entry name" value="PROTEIN_KINASE_ST"/>
    <property type="match status" value="1"/>
</dbReference>
<dbReference type="PANTHER" id="PTHR11909">
    <property type="entry name" value="CASEIN KINASE-RELATED"/>
    <property type="match status" value="1"/>
</dbReference>
<reference evidence="7 8" key="1">
    <citation type="submission" date="2024-04" db="EMBL/GenBank/DDBJ databases">
        <title>Tritrichomonas musculus Genome.</title>
        <authorList>
            <person name="Alves-Ferreira E."/>
            <person name="Grigg M."/>
            <person name="Lorenzi H."/>
            <person name="Galac M."/>
        </authorList>
    </citation>
    <scope>NUCLEOTIDE SEQUENCE [LARGE SCALE GENOMIC DNA]</scope>
    <source>
        <strain evidence="7 8">EAF2021</strain>
    </source>
</reference>
<dbReference type="CDD" id="cd14016">
    <property type="entry name" value="STKc_CK1"/>
    <property type="match status" value="1"/>
</dbReference>
<feature type="compositionally biased region" description="Pro residues" evidence="5">
    <location>
        <begin position="406"/>
        <end position="416"/>
    </location>
</feature>
<keyword evidence="8" id="KW-1185">Reference proteome</keyword>
<feature type="binding site" evidence="4">
    <location>
        <position position="39"/>
    </location>
    <ligand>
        <name>ATP</name>
        <dbReference type="ChEBI" id="CHEBI:30616"/>
    </ligand>
</feature>
<dbReference type="Proteomes" id="UP001470230">
    <property type="component" value="Unassembled WGS sequence"/>
</dbReference>
<proteinExistence type="predicted"/>
<feature type="compositionally biased region" description="Basic residues" evidence="5">
    <location>
        <begin position="448"/>
        <end position="460"/>
    </location>
</feature>
<dbReference type="InterPro" id="IPR000719">
    <property type="entry name" value="Prot_kinase_dom"/>
</dbReference>
<keyword evidence="3 4" id="KW-0067">ATP-binding</keyword>
<protein>
    <recommendedName>
        <fullName evidence="1">non-specific serine/threonine protein kinase</fullName>
        <ecNumber evidence="1">2.7.11.1</ecNumber>
    </recommendedName>
</protein>
<comment type="caution">
    <text evidence="7">The sequence shown here is derived from an EMBL/GenBank/DDBJ whole genome shotgun (WGS) entry which is preliminary data.</text>
</comment>
<evidence type="ECO:0000256" key="2">
    <source>
        <dbReference type="ARBA" id="ARBA00022741"/>
    </source>
</evidence>
<feature type="domain" description="Protein kinase" evidence="6">
    <location>
        <begin position="10"/>
        <end position="333"/>
    </location>
</feature>
<evidence type="ECO:0000256" key="4">
    <source>
        <dbReference type="PROSITE-ProRule" id="PRU10141"/>
    </source>
</evidence>
<sequence length="581" mass="66056">MENVKLCNRFILRKRLGGGSFGEIYLSEDTQTKRRVAIKLENSRILIPQLELEAQIYRYLSTSVNLNLNSTTITASSSAATTSNYLYMNQNIEIPSFYYYGADLSHNLNVLAIDVLGKSLEDLLDDNDGQFSLKTVLMLVDQMISCVEFVHRHGYIHRDIKPDNFMLTLKSSVQSPRNFPLIRFNNDDIYPRKKNYSNKINIIDFGLSKRYRDAKSGAHVPYKKKKTMTGTARYASLSAMVGYEQSRRDDMESLGYVFIYLLKGRLPWQGLQAEDHKERLRKIYEVKKKTPIDDLCKGLPQEFATYLKKVRKLKFEEEPNYSEYRQMFRDLFIADGFVYDYKYDWCDDVTSVSFARYTSKENVDNYKNLPKVTANLTSNIKETSNPNNEPNTKTVTINPSQIPHQNPTPTPTPPSTAAPNENKPQQPNTEKVAKFAVKQPNEPPPIRLSHRRSRRGRNKRSNNNTNATSNGLVQSNVNMNLAHPANFAQSNAANASASIVPSSSQPLQQLHSHVQPPRRVNNWAISPRRDNIKLSSTAGNMPRLVGVNQSSNAYNVSTTNTNQAPLNLTSVLPKINKLQVQ</sequence>
<dbReference type="InterPro" id="IPR050235">
    <property type="entry name" value="CK1_Ser-Thr_kinase"/>
</dbReference>
<dbReference type="InterPro" id="IPR017441">
    <property type="entry name" value="Protein_kinase_ATP_BS"/>
</dbReference>
<feature type="region of interest" description="Disordered" evidence="5">
    <location>
        <begin position="378"/>
        <end position="471"/>
    </location>
</feature>